<reference evidence="10" key="1">
    <citation type="journal article" date="2021" name="PeerJ">
        <title>Extensive microbial diversity within the chicken gut microbiome revealed by metagenomics and culture.</title>
        <authorList>
            <person name="Gilroy R."/>
            <person name="Ravi A."/>
            <person name="Getino M."/>
            <person name="Pursley I."/>
            <person name="Horton D.L."/>
            <person name="Alikhan N.F."/>
            <person name="Baker D."/>
            <person name="Gharbi K."/>
            <person name="Hall N."/>
            <person name="Watson M."/>
            <person name="Adriaenssens E.M."/>
            <person name="Foster-Nyarko E."/>
            <person name="Jarju S."/>
            <person name="Secka A."/>
            <person name="Antonio M."/>
            <person name="Oren A."/>
            <person name="Chaudhuri R.R."/>
            <person name="La Ragione R."/>
            <person name="Hildebrand F."/>
            <person name="Pallen M.J."/>
        </authorList>
    </citation>
    <scope>NUCLEOTIDE SEQUENCE</scope>
    <source>
        <strain evidence="10">5134</strain>
    </source>
</reference>
<dbReference type="EMBL" id="DXDA01000024">
    <property type="protein sequence ID" value="HIY68364.1"/>
    <property type="molecule type" value="Genomic_DNA"/>
</dbReference>
<dbReference type="GO" id="GO:0009636">
    <property type="term" value="P:response to toxic substance"/>
    <property type="evidence" value="ECO:0007669"/>
    <property type="project" value="UniProtKB-ARBA"/>
</dbReference>
<dbReference type="PRINTS" id="PR00702">
    <property type="entry name" value="ACRIFLAVINRP"/>
</dbReference>
<dbReference type="GO" id="GO:0042910">
    <property type="term" value="F:xenobiotic transmembrane transporter activity"/>
    <property type="evidence" value="ECO:0007669"/>
    <property type="project" value="TreeGrafter"/>
</dbReference>
<dbReference type="AlphaFoldDB" id="A0A9D1YYQ0"/>
<dbReference type="Gene3D" id="3.30.70.1440">
    <property type="entry name" value="Multidrug efflux transporter AcrB pore domain"/>
    <property type="match status" value="1"/>
</dbReference>
<feature type="transmembrane region" description="Helical" evidence="9">
    <location>
        <begin position="971"/>
        <end position="990"/>
    </location>
</feature>
<evidence type="ECO:0000256" key="9">
    <source>
        <dbReference type="SAM" id="Phobius"/>
    </source>
</evidence>
<dbReference type="InterPro" id="IPR001036">
    <property type="entry name" value="Acrflvin-R"/>
</dbReference>
<evidence type="ECO:0000256" key="5">
    <source>
        <dbReference type="ARBA" id="ARBA00022519"/>
    </source>
</evidence>
<evidence type="ECO:0000256" key="3">
    <source>
        <dbReference type="ARBA" id="ARBA00022448"/>
    </source>
</evidence>
<dbReference type="GO" id="GO:0005886">
    <property type="term" value="C:plasma membrane"/>
    <property type="evidence" value="ECO:0007669"/>
    <property type="project" value="UniProtKB-SubCell"/>
</dbReference>
<dbReference type="Gene3D" id="3.30.2090.10">
    <property type="entry name" value="Multidrug efflux transporter AcrB TolC docking domain, DN and DC subdomains"/>
    <property type="match status" value="2"/>
</dbReference>
<evidence type="ECO:0000256" key="1">
    <source>
        <dbReference type="ARBA" id="ARBA00004429"/>
    </source>
</evidence>
<proteinExistence type="inferred from homology"/>
<dbReference type="GO" id="GO:0015562">
    <property type="term" value="F:efflux transmembrane transporter activity"/>
    <property type="evidence" value="ECO:0007669"/>
    <property type="project" value="InterPro"/>
</dbReference>
<comment type="similarity">
    <text evidence="2">Belongs to the resistance-nodulation-cell division (RND) (TC 2.A.6) family.</text>
</comment>
<feature type="transmembrane region" description="Helical" evidence="9">
    <location>
        <begin position="470"/>
        <end position="496"/>
    </location>
</feature>
<dbReference type="InterPro" id="IPR027463">
    <property type="entry name" value="AcrB_DN_DC_subdom"/>
</dbReference>
<evidence type="ECO:0000256" key="7">
    <source>
        <dbReference type="ARBA" id="ARBA00022989"/>
    </source>
</evidence>
<accession>A0A9D1YYQ0</accession>
<dbReference type="Gene3D" id="1.20.1640.10">
    <property type="entry name" value="Multidrug efflux transporter AcrB transmembrane domain"/>
    <property type="match status" value="2"/>
</dbReference>
<keyword evidence="8 9" id="KW-0472">Membrane</keyword>
<dbReference type="Pfam" id="PF00873">
    <property type="entry name" value="ACR_tran"/>
    <property type="match status" value="1"/>
</dbReference>
<evidence type="ECO:0000256" key="4">
    <source>
        <dbReference type="ARBA" id="ARBA00022475"/>
    </source>
</evidence>
<dbReference type="SUPFAM" id="SSF82693">
    <property type="entry name" value="Multidrug efflux transporter AcrB pore domain, PN1, PN2, PC1 and PC2 subdomains"/>
    <property type="match status" value="4"/>
</dbReference>
<comment type="subcellular location">
    <subcellularLocation>
        <location evidence="1">Cell inner membrane</location>
        <topology evidence="1">Multi-pass membrane protein</topology>
    </subcellularLocation>
</comment>
<dbReference type="PANTHER" id="PTHR32063:SF9">
    <property type="entry name" value="SIMILAR TO MULTIDRUG RESISTANCE PROTEIN MEXB"/>
    <property type="match status" value="1"/>
</dbReference>
<organism evidence="10 11">
    <name type="scientific">Candidatus Alistipes intestinigallinarum</name>
    <dbReference type="NCBI Taxonomy" id="2838440"/>
    <lineage>
        <taxon>Bacteria</taxon>
        <taxon>Pseudomonadati</taxon>
        <taxon>Bacteroidota</taxon>
        <taxon>Bacteroidia</taxon>
        <taxon>Bacteroidales</taxon>
        <taxon>Rikenellaceae</taxon>
        <taxon>Alistipes</taxon>
    </lineage>
</organism>
<dbReference type="FunFam" id="3.30.70.1430:FF:000001">
    <property type="entry name" value="Efflux pump membrane transporter"/>
    <property type="match status" value="1"/>
</dbReference>
<feature type="transmembrane region" description="Helical" evidence="9">
    <location>
        <begin position="390"/>
        <end position="414"/>
    </location>
</feature>
<dbReference type="SUPFAM" id="SSF82866">
    <property type="entry name" value="Multidrug efflux transporter AcrB transmembrane domain"/>
    <property type="match status" value="2"/>
</dbReference>
<feature type="transmembrane region" description="Helical" evidence="9">
    <location>
        <begin position="925"/>
        <end position="950"/>
    </location>
</feature>
<feature type="transmembrane region" description="Helical" evidence="9">
    <location>
        <begin position="12"/>
        <end position="33"/>
    </location>
</feature>
<evidence type="ECO:0000313" key="10">
    <source>
        <dbReference type="EMBL" id="HIY68364.1"/>
    </source>
</evidence>
<dbReference type="Proteomes" id="UP000886844">
    <property type="component" value="Unassembled WGS sequence"/>
</dbReference>
<keyword evidence="5" id="KW-0997">Cell inner membrane</keyword>
<feature type="transmembrane region" description="Helical" evidence="9">
    <location>
        <begin position="874"/>
        <end position="892"/>
    </location>
</feature>
<gene>
    <name evidence="10" type="ORF">H9828_02975</name>
</gene>
<dbReference type="Gene3D" id="3.30.70.1320">
    <property type="entry name" value="Multidrug efflux transporter AcrB pore domain like"/>
    <property type="match status" value="1"/>
</dbReference>
<keyword evidence="3" id="KW-0813">Transport</keyword>
<dbReference type="NCBIfam" id="TIGR00915">
    <property type="entry name" value="2A0602"/>
    <property type="match status" value="1"/>
</dbReference>
<feature type="transmembrane region" description="Helical" evidence="9">
    <location>
        <begin position="364"/>
        <end position="384"/>
    </location>
</feature>
<feature type="transmembrane region" description="Helical" evidence="9">
    <location>
        <begin position="435"/>
        <end position="458"/>
    </location>
</feature>
<dbReference type="SUPFAM" id="SSF82714">
    <property type="entry name" value="Multidrug efflux transporter AcrB TolC docking domain, DN and DC subdomains"/>
    <property type="match status" value="2"/>
</dbReference>
<evidence type="ECO:0000256" key="6">
    <source>
        <dbReference type="ARBA" id="ARBA00022692"/>
    </source>
</evidence>
<protein>
    <submittedName>
        <fullName evidence="10">Efflux RND transporter permease subunit</fullName>
    </submittedName>
</protein>
<comment type="caution">
    <text evidence="10">The sequence shown here is derived from an EMBL/GenBank/DDBJ whole genome shotgun (WGS) entry which is preliminary data.</text>
</comment>
<dbReference type="InterPro" id="IPR004764">
    <property type="entry name" value="MdtF-like"/>
</dbReference>
<name>A0A9D1YYQ0_9BACT</name>
<keyword evidence="6 9" id="KW-0812">Transmembrane</keyword>
<feature type="transmembrane region" description="Helical" evidence="9">
    <location>
        <begin position="899"/>
        <end position="919"/>
    </location>
</feature>
<dbReference type="PANTHER" id="PTHR32063">
    <property type="match status" value="1"/>
</dbReference>
<feature type="transmembrane region" description="Helical" evidence="9">
    <location>
        <begin position="1010"/>
        <end position="1031"/>
    </location>
</feature>
<evidence type="ECO:0000313" key="11">
    <source>
        <dbReference type="Proteomes" id="UP000886844"/>
    </source>
</evidence>
<keyword evidence="7 9" id="KW-1133">Transmembrane helix</keyword>
<evidence type="ECO:0000256" key="2">
    <source>
        <dbReference type="ARBA" id="ARBA00010942"/>
    </source>
</evidence>
<feature type="transmembrane region" description="Helical" evidence="9">
    <location>
        <begin position="540"/>
        <end position="557"/>
    </location>
</feature>
<keyword evidence="4" id="KW-1003">Cell membrane</keyword>
<reference evidence="10" key="2">
    <citation type="submission" date="2021-04" db="EMBL/GenBank/DDBJ databases">
        <authorList>
            <person name="Gilroy R."/>
        </authorList>
    </citation>
    <scope>NUCLEOTIDE SEQUENCE</scope>
    <source>
        <strain evidence="10">5134</strain>
    </source>
</reference>
<sequence>MTIRTFIDRPILAGVISVVILIVGFIGLSQLPVEQFPEIAPPTVSVSATYTGANAETVQKSVVVPLEEALNGVENMMYMTSTASNNGSARISVYFRQGTDPDMATVNVQNRIATAQGLLPAEVTKSGINVRKRQTSNIKQLAVYSPDDSFDEAFLTNYMKINIEPRLSRIAGVGEVNVFGYEYSMRIWLDPGKMQKYGLVPSDISAVLDEQNVEAPTGTLGAESENTFQYVLKYRGRYENEVDYENLVIKSLPDGEVLRLKDVATVELGTRGYDYIGEVNGHPGCNIMIAQTSGSNANEIIEEIDRTVAEISKTLPEGIRIVDLMSTKDFLDASIRSVIKTLVEAIILVVLVVYVFLQSLRSTFIPALSIIVSLIGTFAFLYAAGFSLNMLTLFALVLVIGTVVDDAIVVVEAVQAKFDEGYRSSYRATIDAMDGITSALITTTFVFMAVFIPVSFIGGTTGTFYTQFGLTMAAAVAISLVNALTLSPALCALIMTPHQSAGEGRRLSFSSRFHIAFDAAFHRLVAKYKFGVQFMLRRKWLAGVLLVVACGGFALLMSTTKTGLVPNEDMGTIFVDVRTSPGNSTRQTRIVMEQVDSCLRTIPQIEFYSNITGNSMLSGQGACNGMFTIRLKDWSERTDKEDAIAAVMDEVSRRTAFITSADILPFTRPMIPGYGVSSGFEVYVQDQKGGTTEDLLKHTRQFIAALSQRPEIGRATTSFDTKFPQYLVEVDAARCKRNGVSPADVLSTLSGYIGGSYASNMNRFSKLYRVMVQAPPEYRLDTESLNNIFVRNDAGEMSPISQYLTLTRVYGSEILTRFNLFSSIQVNGTPATGYSSGQAIEAVREVAAATLPTGYGYEFGGMSREESSTGNTTTLVFVICVVFIYLILCALYESLFVPLAVILSVPFGLAGSFLFAKMFGLENNIYLQTGLIMLIGLLSKTAILLTEYAADRRRAGMSIAQAAISAAKVRLRPILMTSLTMIFGMLPLMFASGVGANGNISIGVGTVGGMLIGTIALLFIVPPLFMVFQYLQERWMPERRLEETDLVQPETHSHA</sequence>
<dbReference type="Gene3D" id="3.30.70.1430">
    <property type="entry name" value="Multidrug efflux transporter AcrB pore domain"/>
    <property type="match status" value="2"/>
</dbReference>
<feature type="transmembrane region" description="Helical" evidence="9">
    <location>
        <begin position="338"/>
        <end position="357"/>
    </location>
</feature>
<evidence type="ECO:0000256" key="8">
    <source>
        <dbReference type="ARBA" id="ARBA00023136"/>
    </source>
</evidence>